<dbReference type="InterPro" id="IPR011250">
    <property type="entry name" value="OMP/PagP_B-barrel"/>
</dbReference>
<evidence type="ECO:0000313" key="1">
    <source>
        <dbReference type="EMBL" id="MCL9683985.1"/>
    </source>
</evidence>
<accession>A0A9X2D0R1</accession>
<dbReference type="Gene3D" id="2.40.160.20">
    <property type="match status" value="1"/>
</dbReference>
<dbReference type="SUPFAM" id="SSF56925">
    <property type="entry name" value="OMPA-like"/>
    <property type="match status" value="1"/>
</dbReference>
<evidence type="ECO:0000313" key="2">
    <source>
        <dbReference type="Proteomes" id="UP001139721"/>
    </source>
</evidence>
<dbReference type="Proteomes" id="UP001139721">
    <property type="component" value="Unassembled WGS sequence"/>
</dbReference>
<dbReference type="EMBL" id="JAJKBJ010000007">
    <property type="protein sequence ID" value="MCL9683985.1"/>
    <property type="molecule type" value="Genomic_DNA"/>
</dbReference>
<dbReference type="RefSeq" id="WP_250422196.1">
    <property type="nucleotide sequence ID" value="NZ_JAJKBJ010000007.1"/>
</dbReference>
<dbReference type="AlphaFoldDB" id="A0A9X2D0R1"/>
<proteinExistence type="predicted"/>
<keyword evidence="2" id="KW-1185">Reference proteome</keyword>
<organism evidence="1 2">
    <name type="scientific">Legionella maioricensis</name>
    <dbReference type="NCBI Taxonomy" id="2896528"/>
    <lineage>
        <taxon>Bacteria</taxon>
        <taxon>Pseudomonadati</taxon>
        <taxon>Pseudomonadota</taxon>
        <taxon>Gammaproteobacteria</taxon>
        <taxon>Legionellales</taxon>
        <taxon>Legionellaceae</taxon>
        <taxon>Legionella</taxon>
    </lineage>
</organism>
<sequence length="247" mass="26239">MKANKVVVGTLGICIYGGVMAGTMGEVPNSWARVITLSAGPAWTDSGDTPTFFLAPEIEKTYNAAQNTSTLFDGEVFLGVQHSLNAVISGQIGLAVAATTSTTINGEIWDDADPQFNNLVYSYKINHAHVAVKGKLLADMGYMAIPYVSGSVGVGFNRAHNFNNTPIIFEALPNPNFASNTETAFSYTVGIGLQKAITPNWQVGAGYEFADWGKSQLGLALGQTLGNGLAQDHVYTNALMFNVTYLA</sequence>
<gene>
    <name evidence="1" type="ORF">LOX96_07765</name>
</gene>
<name>A0A9X2D0R1_9GAMM</name>
<comment type="caution">
    <text evidence="1">The sequence shown here is derived from an EMBL/GenBank/DDBJ whole genome shotgun (WGS) entry which is preliminary data.</text>
</comment>
<protein>
    <submittedName>
        <fullName evidence="1">Outer membrane beta-barrel protein</fullName>
    </submittedName>
</protein>
<reference evidence="1" key="1">
    <citation type="submission" date="2021-11" db="EMBL/GenBank/DDBJ databases">
        <title>Legionella maioricencis sp. nov., a new species isolated from hot water samples in Mallorca.</title>
        <authorList>
            <person name="Crespi S."/>
            <person name="Drasar V."/>
            <person name="Salva-Serra F."/>
            <person name="Jaen-Luchoro D."/>
            <person name="Pineiro-Iglesias B."/>
            <person name="Aliaga F."/>
            <person name="Fernandez-Juarez V."/>
            <person name="Coll G."/>
            <person name="Moore E.R.B."/>
            <person name="Bennasar-Figueras A."/>
        </authorList>
    </citation>
    <scope>NUCLEOTIDE SEQUENCE</scope>
    <source>
        <strain evidence="1">HCPI-6</strain>
    </source>
</reference>